<dbReference type="STRING" id="1774970.AUC70_00245"/>
<evidence type="ECO:0000313" key="3">
    <source>
        <dbReference type="Proteomes" id="UP000094172"/>
    </source>
</evidence>
<proteinExistence type="predicted"/>
<sequence length="284" mass="29101">MERQTAVRRTGAFRAGTTSHSGVDGMRRRLLLAGTAIATTFMVSTSAAQAQQAVNVPASLFSVNINNADDCIFPVNCAFINTVGPFANITFTNSGDFATLGPGAASILTTTLLGGRITINNSGDLATAGGLSAGISAVTALGGAINITNTGDIATAGLFSYGIYALAATAGAVNITNSGGIATAGGYATGIHAAAGGISGSVSIQNNGQVATVGYAADGIYGATFSRDSDVTITTPAKSHARPERIRHCLGDLRPAQQHQGDEQRHYRYARHQCRGRLRLDLRP</sequence>
<feature type="region of interest" description="Disordered" evidence="1">
    <location>
        <begin position="1"/>
        <end position="22"/>
    </location>
</feature>
<keyword evidence="3" id="KW-1185">Reference proteome</keyword>
<protein>
    <submittedName>
        <fullName evidence="2">Uncharacterized protein</fullName>
    </submittedName>
</protein>
<gene>
    <name evidence="2" type="ORF">AUC70_00245</name>
</gene>
<organism evidence="2 3">
    <name type="scientific">Methyloceanibacter stevinii</name>
    <dbReference type="NCBI Taxonomy" id="1774970"/>
    <lineage>
        <taxon>Bacteria</taxon>
        <taxon>Pseudomonadati</taxon>
        <taxon>Pseudomonadota</taxon>
        <taxon>Alphaproteobacteria</taxon>
        <taxon>Hyphomicrobiales</taxon>
        <taxon>Hyphomicrobiaceae</taxon>
        <taxon>Methyloceanibacter</taxon>
    </lineage>
</organism>
<accession>A0A1E3VVF3</accession>
<dbReference type="Proteomes" id="UP000094172">
    <property type="component" value="Unassembled WGS sequence"/>
</dbReference>
<evidence type="ECO:0000313" key="2">
    <source>
        <dbReference type="EMBL" id="ODR97495.1"/>
    </source>
</evidence>
<dbReference type="EMBL" id="LPWE01000001">
    <property type="protein sequence ID" value="ODR97495.1"/>
    <property type="molecule type" value="Genomic_DNA"/>
</dbReference>
<name>A0A1E3VVF3_9HYPH</name>
<evidence type="ECO:0000256" key="1">
    <source>
        <dbReference type="SAM" id="MobiDB-lite"/>
    </source>
</evidence>
<dbReference type="AlphaFoldDB" id="A0A1E3VVF3"/>
<reference evidence="2 3" key="1">
    <citation type="journal article" date="2016" name="Environ. Microbiol.">
        <title>New Methyloceanibacter diversity from North Sea sediments includes methanotroph containing solely the soluble methane monooxygenase.</title>
        <authorList>
            <person name="Vekeman B."/>
            <person name="Kerckhof F.M."/>
            <person name="Cremers G."/>
            <person name="de Vos P."/>
            <person name="Vandamme P."/>
            <person name="Boon N."/>
            <person name="Op den Camp H.J."/>
            <person name="Heylen K."/>
        </authorList>
    </citation>
    <scope>NUCLEOTIDE SEQUENCE [LARGE SCALE GENOMIC DNA]</scope>
    <source>
        <strain evidence="2 3">R-67176</strain>
    </source>
</reference>
<dbReference type="RefSeq" id="WP_069443050.1">
    <property type="nucleotide sequence ID" value="NZ_LPWE01000001.1"/>
</dbReference>
<comment type="caution">
    <text evidence="2">The sequence shown here is derived from an EMBL/GenBank/DDBJ whole genome shotgun (WGS) entry which is preliminary data.</text>
</comment>